<comment type="caution">
    <text evidence="2">The sequence shown here is derived from an EMBL/GenBank/DDBJ whole genome shotgun (WGS) entry which is preliminary data.</text>
</comment>
<reference evidence="3" key="1">
    <citation type="submission" date="2017-03" db="EMBL/GenBank/DDBJ databases">
        <title>Phytopthora megakarya and P. palmivora, two closely related causual agents of cacao black pod achieved similar genome size and gene model numbers by different mechanisms.</title>
        <authorList>
            <person name="Ali S."/>
            <person name="Shao J."/>
            <person name="Larry D.J."/>
            <person name="Kronmiller B."/>
            <person name="Shen D."/>
            <person name="Strem M.D."/>
            <person name="Melnick R.L."/>
            <person name="Guiltinan M.J."/>
            <person name="Tyler B.M."/>
            <person name="Meinhardt L.W."/>
            <person name="Bailey B.A."/>
        </authorList>
    </citation>
    <scope>NUCLEOTIDE SEQUENCE [LARGE SCALE GENOMIC DNA]</scope>
    <source>
        <strain evidence="3">zdho120</strain>
    </source>
</reference>
<name>A0A225WN22_9STRA</name>
<evidence type="ECO:0000256" key="1">
    <source>
        <dbReference type="SAM" id="MobiDB-lite"/>
    </source>
</evidence>
<accession>A0A225WN22</accession>
<proteinExistence type="predicted"/>
<organism evidence="2 3">
    <name type="scientific">Phytophthora megakarya</name>
    <dbReference type="NCBI Taxonomy" id="4795"/>
    <lineage>
        <taxon>Eukaryota</taxon>
        <taxon>Sar</taxon>
        <taxon>Stramenopiles</taxon>
        <taxon>Oomycota</taxon>
        <taxon>Peronosporomycetes</taxon>
        <taxon>Peronosporales</taxon>
        <taxon>Peronosporaceae</taxon>
        <taxon>Phytophthora</taxon>
    </lineage>
</organism>
<dbReference type="EMBL" id="NBNE01000499">
    <property type="protein sequence ID" value="OWZ19025.1"/>
    <property type="molecule type" value="Genomic_DNA"/>
</dbReference>
<dbReference type="Proteomes" id="UP000198211">
    <property type="component" value="Unassembled WGS sequence"/>
</dbReference>
<dbReference type="AlphaFoldDB" id="A0A225WN22"/>
<feature type="region of interest" description="Disordered" evidence="1">
    <location>
        <begin position="18"/>
        <end position="44"/>
    </location>
</feature>
<keyword evidence="3" id="KW-1185">Reference proteome</keyword>
<evidence type="ECO:0000313" key="3">
    <source>
        <dbReference type="Proteomes" id="UP000198211"/>
    </source>
</evidence>
<dbReference type="STRING" id="4795.A0A225WN22"/>
<sequence length="129" mass="14048">MWEVDAVSLQVAVMPPGAAPATGTSAQVSVATSRHSRRTSDVKRSEGGFQAYVNRIFKRVAEPSGSITDLTSHSIRRGGALYVNGDDYLAAQWIFHRDTTKTKKAFTYITNTARKGRKVARVSSGWGTD</sequence>
<evidence type="ECO:0000313" key="2">
    <source>
        <dbReference type="EMBL" id="OWZ19025.1"/>
    </source>
</evidence>
<protein>
    <submittedName>
        <fullName evidence="2">Uncharacterized protein</fullName>
    </submittedName>
</protein>
<gene>
    <name evidence="2" type="ORF">PHMEG_0006785</name>
</gene>